<dbReference type="KEGG" id="ocn:CUC15_11435"/>
<dbReference type="Proteomes" id="UP000253908">
    <property type="component" value="Chromosome"/>
</dbReference>
<evidence type="ECO:0000313" key="1">
    <source>
        <dbReference type="EMBL" id="AXI09493.1"/>
    </source>
</evidence>
<proteinExistence type="predicted"/>
<dbReference type="AlphaFoldDB" id="A0A345PHL3"/>
<dbReference type="InterPro" id="IPR022476">
    <property type="entry name" value="Spore_YabP/YqfC"/>
</dbReference>
<dbReference type="RefSeq" id="WP_114916782.1">
    <property type="nucleotide sequence ID" value="NZ_CP024848.1"/>
</dbReference>
<organism evidence="1 2">
    <name type="scientific">Oceanobacillus zhaokaii</name>
    <dbReference type="NCBI Taxonomy" id="2052660"/>
    <lineage>
        <taxon>Bacteria</taxon>
        <taxon>Bacillati</taxon>
        <taxon>Bacillota</taxon>
        <taxon>Bacilli</taxon>
        <taxon>Bacillales</taxon>
        <taxon>Bacillaceae</taxon>
        <taxon>Oceanobacillus</taxon>
    </lineage>
</organism>
<dbReference type="EMBL" id="CP024848">
    <property type="protein sequence ID" value="AXI09493.1"/>
    <property type="molecule type" value="Genomic_DNA"/>
</dbReference>
<accession>A0A345PHL3</accession>
<protein>
    <submittedName>
        <fullName evidence="1">Sporulation protein YqfC</fullName>
    </submittedName>
</protein>
<dbReference type="OrthoDB" id="2989236at2"/>
<dbReference type="NCBIfam" id="TIGR02856">
    <property type="entry name" value="spore_yqfC"/>
    <property type="match status" value="1"/>
</dbReference>
<keyword evidence="2" id="KW-1185">Reference proteome</keyword>
<gene>
    <name evidence="1" type="primary">yqfC</name>
    <name evidence="1" type="ORF">CUC15_11435</name>
</gene>
<name>A0A345PHL3_9BACI</name>
<dbReference type="Pfam" id="PF07873">
    <property type="entry name" value="YabP"/>
    <property type="match status" value="1"/>
</dbReference>
<sequence>MSKWQQRVRMLMVNYLALPSDVILELPRITIIGQIHVYIENHLGLATYSDTELKLKMKQGFVQITGTSFVIKMMLPEEILLEGSITDVKFLPDNKE</sequence>
<reference evidence="2" key="1">
    <citation type="submission" date="2017-11" db="EMBL/GenBank/DDBJ databases">
        <authorList>
            <person name="Zhu W."/>
        </authorList>
    </citation>
    <scope>NUCLEOTIDE SEQUENCE [LARGE SCALE GENOMIC DNA]</scope>
    <source>
        <strain evidence="2">160</strain>
    </source>
</reference>
<dbReference type="InterPro" id="IPR022477">
    <property type="entry name" value="Spore_YqfC"/>
</dbReference>
<evidence type="ECO:0000313" key="2">
    <source>
        <dbReference type="Proteomes" id="UP000253908"/>
    </source>
</evidence>